<dbReference type="Proteomes" id="UP000678679">
    <property type="component" value="Chromosome 2"/>
</dbReference>
<name>A0AAX1NE22_9BACT</name>
<gene>
    <name evidence="1" type="ORF">KMW28_26090</name>
</gene>
<evidence type="ECO:0000313" key="1">
    <source>
        <dbReference type="EMBL" id="QWG04368.1"/>
    </source>
</evidence>
<sequence length="148" mass="17363">MYNLITILVLLPTIIFSQNIDGIEIGVQKQNDQYLKMNDLDVQVMPVVSDANNKCYGLMYMPVDKDSKIPKTISSREMHTFEEYLIEKFDIEFDTTINYHDEVLKFSESDGVEYELKSEVINQEIDTFFVVWFTELAKDIEDQIKDVR</sequence>
<keyword evidence="2" id="KW-1185">Reference proteome</keyword>
<proteinExistence type="predicted"/>
<dbReference type="AlphaFoldDB" id="A0AAX1NE22"/>
<evidence type="ECO:0000313" key="2">
    <source>
        <dbReference type="Proteomes" id="UP000678679"/>
    </source>
</evidence>
<dbReference type="KEGG" id="fya:KMW28_26090"/>
<organism evidence="1 2">
    <name type="scientific">Flammeovirga yaeyamensis</name>
    <dbReference type="NCBI Taxonomy" id="367791"/>
    <lineage>
        <taxon>Bacteria</taxon>
        <taxon>Pseudomonadati</taxon>
        <taxon>Bacteroidota</taxon>
        <taxon>Cytophagia</taxon>
        <taxon>Cytophagales</taxon>
        <taxon>Flammeovirgaceae</taxon>
        <taxon>Flammeovirga</taxon>
    </lineage>
</organism>
<dbReference type="RefSeq" id="WP_169663832.1">
    <property type="nucleotide sequence ID" value="NZ_CP076133.1"/>
</dbReference>
<protein>
    <submittedName>
        <fullName evidence="1">Uncharacterized protein</fullName>
    </submittedName>
</protein>
<accession>A0AAX1NE22</accession>
<reference evidence="1 2" key="1">
    <citation type="submission" date="2021-05" db="EMBL/GenBank/DDBJ databases">
        <title>Comparative genomic studies on the polysaccharide-degrading batcterial strains of the Flammeovirga genus.</title>
        <authorList>
            <person name="Zewei F."/>
            <person name="Zheng Z."/>
            <person name="Yu L."/>
            <person name="Ruyue G."/>
            <person name="Yanhong M."/>
            <person name="Yuanyuan C."/>
            <person name="Jingyan G."/>
            <person name="Wenjun H."/>
        </authorList>
    </citation>
    <scope>NUCLEOTIDE SEQUENCE [LARGE SCALE GENOMIC DNA]</scope>
    <source>
        <strain evidence="1 2">NBRC:100898</strain>
    </source>
</reference>
<dbReference type="EMBL" id="CP076133">
    <property type="protein sequence ID" value="QWG04368.1"/>
    <property type="molecule type" value="Genomic_DNA"/>
</dbReference>